<dbReference type="AlphaFoldDB" id="A0A6A5YUR4"/>
<feature type="signal peptide" evidence="1">
    <location>
        <begin position="1"/>
        <end position="23"/>
    </location>
</feature>
<keyword evidence="3" id="KW-1185">Reference proteome</keyword>
<protein>
    <recommendedName>
        <fullName evidence="4">SGNH hydrolase-type esterase domain-containing protein</fullName>
    </recommendedName>
</protein>
<evidence type="ECO:0000313" key="3">
    <source>
        <dbReference type="Proteomes" id="UP000799770"/>
    </source>
</evidence>
<evidence type="ECO:0000256" key="1">
    <source>
        <dbReference type="SAM" id="SignalP"/>
    </source>
</evidence>
<evidence type="ECO:0008006" key="4">
    <source>
        <dbReference type="Google" id="ProtNLM"/>
    </source>
</evidence>
<feature type="chain" id="PRO_5025544450" description="SGNH hydrolase-type esterase domain-containing protein" evidence="1">
    <location>
        <begin position="24"/>
        <end position="196"/>
    </location>
</feature>
<gene>
    <name evidence="2" type="ORF">BDV96DRAFT_651397</name>
</gene>
<accession>A0A6A5YUR4</accession>
<name>A0A6A5YUR4_9PLEO</name>
<proteinExistence type="predicted"/>
<evidence type="ECO:0000313" key="2">
    <source>
        <dbReference type="EMBL" id="KAF2109818.1"/>
    </source>
</evidence>
<dbReference type="EMBL" id="ML977340">
    <property type="protein sequence ID" value="KAF2109818.1"/>
    <property type="molecule type" value="Genomic_DNA"/>
</dbReference>
<reference evidence="2" key="1">
    <citation type="journal article" date="2020" name="Stud. Mycol.">
        <title>101 Dothideomycetes genomes: a test case for predicting lifestyles and emergence of pathogens.</title>
        <authorList>
            <person name="Haridas S."/>
            <person name="Albert R."/>
            <person name="Binder M."/>
            <person name="Bloem J."/>
            <person name="Labutti K."/>
            <person name="Salamov A."/>
            <person name="Andreopoulos B."/>
            <person name="Baker S."/>
            <person name="Barry K."/>
            <person name="Bills G."/>
            <person name="Bluhm B."/>
            <person name="Cannon C."/>
            <person name="Castanera R."/>
            <person name="Culley D."/>
            <person name="Daum C."/>
            <person name="Ezra D."/>
            <person name="Gonzalez J."/>
            <person name="Henrissat B."/>
            <person name="Kuo A."/>
            <person name="Liang C."/>
            <person name="Lipzen A."/>
            <person name="Lutzoni F."/>
            <person name="Magnuson J."/>
            <person name="Mondo S."/>
            <person name="Nolan M."/>
            <person name="Ohm R."/>
            <person name="Pangilinan J."/>
            <person name="Park H.-J."/>
            <person name="Ramirez L."/>
            <person name="Alfaro M."/>
            <person name="Sun H."/>
            <person name="Tritt A."/>
            <person name="Yoshinaga Y."/>
            <person name="Zwiers L.-H."/>
            <person name="Turgeon B."/>
            <person name="Goodwin S."/>
            <person name="Spatafora J."/>
            <person name="Crous P."/>
            <person name="Grigoriev I."/>
        </authorList>
    </citation>
    <scope>NUCLEOTIDE SEQUENCE</scope>
    <source>
        <strain evidence="2">CBS 627.86</strain>
    </source>
</reference>
<organism evidence="2 3">
    <name type="scientific">Lophiotrema nucula</name>
    <dbReference type="NCBI Taxonomy" id="690887"/>
    <lineage>
        <taxon>Eukaryota</taxon>
        <taxon>Fungi</taxon>
        <taxon>Dikarya</taxon>
        <taxon>Ascomycota</taxon>
        <taxon>Pezizomycotina</taxon>
        <taxon>Dothideomycetes</taxon>
        <taxon>Pleosporomycetidae</taxon>
        <taxon>Pleosporales</taxon>
        <taxon>Lophiotremataceae</taxon>
        <taxon>Lophiotrema</taxon>
    </lineage>
</organism>
<sequence>MGRYFAGMWLGVLGPLLLWQVLGPPKSAESSTHRPTAPSWSWASLPLHRGIHYAPDLPQMGSSVDVDHNFKAMVTGQAIGSNPFDWVTNTILHLRAKGIECDATSRLFDFSGSWDLNRGDGRSSPKFDCHTRLFRDRVPSVDNEELLFVYIGNNAGFGLRKTNNHAPTYERVGFVNWIHPQNEFLESMKVVTVDVI</sequence>
<dbReference type="Proteomes" id="UP000799770">
    <property type="component" value="Unassembled WGS sequence"/>
</dbReference>
<keyword evidence="1" id="KW-0732">Signal</keyword>